<evidence type="ECO:0000313" key="1">
    <source>
        <dbReference type="EMBL" id="KAL3405072.1"/>
    </source>
</evidence>
<evidence type="ECO:0000313" key="2">
    <source>
        <dbReference type="Proteomes" id="UP001627154"/>
    </source>
</evidence>
<keyword evidence="2" id="KW-1185">Reference proteome</keyword>
<dbReference type="EMBL" id="JBJJXI010000021">
    <property type="protein sequence ID" value="KAL3405072.1"/>
    <property type="molecule type" value="Genomic_DNA"/>
</dbReference>
<gene>
    <name evidence="1" type="ORF">TKK_002129</name>
</gene>
<protein>
    <submittedName>
        <fullName evidence="1">Uncharacterized protein</fullName>
    </submittedName>
</protein>
<dbReference type="Proteomes" id="UP001627154">
    <property type="component" value="Unassembled WGS sequence"/>
</dbReference>
<sequence length="84" mass="9725">MGNLENLSGAEWEVYRHIRQLAMANTYGLHESTLKKFSFGAYPRVNASEDARIHTFIQPVDQKNPNDQCNRIGIWALRREKGYT</sequence>
<name>A0ABD2XJS9_9HYME</name>
<proteinExistence type="predicted"/>
<dbReference type="AlphaFoldDB" id="A0ABD2XJS9"/>
<comment type="caution">
    <text evidence="1">The sequence shown here is derived from an EMBL/GenBank/DDBJ whole genome shotgun (WGS) entry which is preliminary data.</text>
</comment>
<reference evidence="1 2" key="1">
    <citation type="journal article" date="2024" name="bioRxiv">
        <title>A reference genome for Trichogramma kaykai: A tiny desert-dwelling parasitoid wasp with competing sex-ratio distorters.</title>
        <authorList>
            <person name="Culotta J."/>
            <person name="Lindsey A.R."/>
        </authorList>
    </citation>
    <scope>NUCLEOTIDE SEQUENCE [LARGE SCALE GENOMIC DNA]</scope>
    <source>
        <strain evidence="1 2">KSX58</strain>
    </source>
</reference>
<accession>A0ABD2XJS9</accession>
<organism evidence="1 2">
    <name type="scientific">Trichogramma kaykai</name>
    <dbReference type="NCBI Taxonomy" id="54128"/>
    <lineage>
        <taxon>Eukaryota</taxon>
        <taxon>Metazoa</taxon>
        <taxon>Ecdysozoa</taxon>
        <taxon>Arthropoda</taxon>
        <taxon>Hexapoda</taxon>
        <taxon>Insecta</taxon>
        <taxon>Pterygota</taxon>
        <taxon>Neoptera</taxon>
        <taxon>Endopterygota</taxon>
        <taxon>Hymenoptera</taxon>
        <taxon>Apocrita</taxon>
        <taxon>Proctotrupomorpha</taxon>
        <taxon>Chalcidoidea</taxon>
        <taxon>Trichogrammatidae</taxon>
        <taxon>Trichogramma</taxon>
    </lineage>
</organism>